<gene>
    <name evidence="2" type="ORF">OnM2_029011</name>
</gene>
<dbReference type="Proteomes" id="UP000286134">
    <property type="component" value="Unassembled WGS sequence"/>
</dbReference>
<keyword evidence="3" id="KW-1185">Reference proteome</keyword>
<evidence type="ECO:0000313" key="3">
    <source>
        <dbReference type="Proteomes" id="UP000286134"/>
    </source>
</evidence>
<feature type="region of interest" description="Disordered" evidence="1">
    <location>
        <begin position="79"/>
        <end position="106"/>
    </location>
</feature>
<evidence type="ECO:0000256" key="1">
    <source>
        <dbReference type="SAM" id="MobiDB-lite"/>
    </source>
</evidence>
<dbReference type="EMBL" id="MCFK01002925">
    <property type="protein sequence ID" value="RKF62957.1"/>
    <property type="molecule type" value="Genomic_DNA"/>
</dbReference>
<protein>
    <submittedName>
        <fullName evidence="2">Uncharacterized protein</fullName>
    </submittedName>
</protein>
<comment type="caution">
    <text evidence="2">The sequence shown here is derived from an EMBL/GenBank/DDBJ whole genome shotgun (WGS) entry which is preliminary data.</text>
</comment>
<organism evidence="2 3">
    <name type="scientific">Erysiphe neolycopersici</name>
    <dbReference type="NCBI Taxonomy" id="212602"/>
    <lineage>
        <taxon>Eukaryota</taxon>
        <taxon>Fungi</taxon>
        <taxon>Dikarya</taxon>
        <taxon>Ascomycota</taxon>
        <taxon>Pezizomycotina</taxon>
        <taxon>Leotiomycetes</taxon>
        <taxon>Erysiphales</taxon>
        <taxon>Erysiphaceae</taxon>
        <taxon>Erysiphe</taxon>
    </lineage>
</organism>
<dbReference type="OrthoDB" id="5419162at2759"/>
<accession>A0A420HZX7</accession>
<evidence type="ECO:0000313" key="2">
    <source>
        <dbReference type="EMBL" id="RKF62957.1"/>
    </source>
</evidence>
<dbReference type="AlphaFoldDB" id="A0A420HZX7"/>
<sequence length="160" mass="18429">MVKNNLFPNLNPDEILLDMGDKEYEEIGLNSQLNIHCEKPNEENCIDEPSIRSSAMSTQESEVLEMQQRIDALLASIGSLPKPNSPERMLDDANPNLWTGDLNDGTLQSKSESWPLLHSRAARGDSQHDRSRRPFNEFWYLDYYDPSFNEDPWESLEKKS</sequence>
<name>A0A420HZX7_9PEZI</name>
<reference evidence="2 3" key="1">
    <citation type="journal article" date="2018" name="BMC Genomics">
        <title>Comparative genome analyses reveal sequence features reflecting distinct modes of host-adaptation between dicot and monocot powdery mildew.</title>
        <authorList>
            <person name="Wu Y."/>
            <person name="Ma X."/>
            <person name="Pan Z."/>
            <person name="Kale S.D."/>
            <person name="Song Y."/>
            <person name="King H."/>
            <person name="Zhang Q."/>
            <person name="Presley C."/>
            <person name="Deng X."/>
            <person name="Wei C.I."/>
            <person name="Xiao S."/>
        </authorList>
    </citation>
    <scope>NUCLEOTIDE SEQUENCE [LARGE SCALE GENOMIC DNA]</scope>
    <source>
        <strain evidence="2">UMSG2</strain>
    </source>
</reference>
<proteinExistence type="predicted"/>